<accession>X1LTJ1</accession>
<comment type="caution">
    <text evidence="2">The sequence shown here is derived from an EMBL/GenBank/DDBJ whole genome shotgun (WGS) entry which is preliminary data.</text>
</comment>
<dbReference type="EMBL" id="BARV01017383">
    <property type="protein sequence ID" value="GAI22687.1"/>
    <property type="molecule type" value="Genomic_DNA"/>
</dbReference>
<evidence type="ECO:0000313" key="2">
    <source>
        <dbReference type="EMBL" id="GAI22687.1"/>
    </source>
</evidence>
<dbReference type="GO" id="GO:0016779">
    <property type="term" value="F:nucleotidyltransferase activity"/>
    <property type="evidence" value="ECO:0007669"/>
    <property type="project" value="UniProtKB-ARBA"/>
</dbReference>
<gene>
    <name evidence="2" type="ORF">S06H3_29635</name>
</gene>
<organism evidence="2">
    <name type="scientific">marine sediment metagenome</name>
    <dbReference type="NCBI Taxonomy" id="412755"/>
    <lineage>
        <taxon>unclassified sequences</taxon>
        <taxon>metagenomes</taxon>
        <taxon>ecological metagenomes</taxon>
    </lineage>
</organism>
<name>X1LTJ1_9ZZZZ</name>
<feature type="domain" description="MobA-like NTP transferase" evidence="1">
    <location>
        <begin position="30"/>
        <end position="161"/>
    </location>
</feature>
<proteinExistence type="predicted"/>
<dbReference type="Pfam" id="PF12804">
    <property type="entry name" value="NTP_transf_3"/>
    <property type="match status" value="1"/>
</dbReference>
<dbReference type="Gene3D" id="3.90.550.10">
    <property type="entry name" value="Spore Coat Polysaccharide Biosynthesis Protein SpsA, Chain A"/>
    <property type="match status" value="1"/>
</dbReference>
<dbReference type="AlphaFoldDB" id="X1LTJ1"/>
<dbReference type="InterPro" id="IPR029044">
    <property type="entry name" value="Nucleotide-diphossugar_trans"/>
</dbReference>
<dbReference type="SUPFAM" id="SSF53448">
    <property type="entry name" value="Nucleotide-diphospho-sugar transferases"/>
    <property type="match status" value="1"/>
</dbReference>
<evidence type="ECO:0000259" key="1">
    <source>
        <dbReference type="Pfam" id="PF12804"/>
    </source>
</evidence>
<protein>
    <recommendedName>
        <fullName evidence="1">MobA-like NTP transferase domain-containing protein</fullName>
    </recommendedName>
</protein>
<feature type="non-terminal residue" evidence="2">
    <location>
        <position position="1"/>
    </location>
</feature>
<reference evidence="2" key="1">
    <citation type="journal article" date="2014" name="Front. Microbiol.">
        <title>High frequency of phylogenetically diverse reductive dehalogenase-homologous genes in deep subseafloor sedimentary metagenomes.</title>
        <authorList>
            <person name="Kawai M."/>
            <person name="Futagami T."/>
            <person name="Toyoda A."/>
            <person name="Takaki Y."/>
            <person name="Nishi S."/>
            <person name="Hori S."/>
            <person name="Arai W."/>
            <person name="Tsubouchi T."/>
            <person name="Morono Y."/>
            <person name="Uchiyama I."/>
            <person name="Ito T."/>
            <person name="Fujiyama A."/>
            <person name="Inagaki F."/>
            <person name="Takami H."/>
        </authorList>
    </citation>
    <scope>NUCLEOTIDE SEQUENCE</scope>
    <source>
        <strain evidence="2">Expedition CK06-06</strain>
    </source>
</reference>
<sequence length="277" mass="31774">ELGLIGKGNSYTINLKIRMELIMIEKINVLLLAGGKSKISMRKFTGKENKALIEIGPHRKPMILYIIESLKKSKYTDKIIVAGSGEVQKLVKDMVYLTIFDGKTIPDTLKSGILPLKKDPLILISTCDAPLITEKHIDYFLKECYEWPGFDIYYPIVDKEIYQRSYPSSDLRRVYANLIEGNFTGGNILLINPRIITDFTDTINDFIYFRKHPLKIARLLGARITTKYLRKYLSIQDLEKRVPELLGGYKGKAILSPPEIALDIDKPRHLKALWHNY</sequence>
<dbReference type="InterPro" id="IPR025877">
    <property type="entry name" value="MobA-like_NTP_Trfase"/>
</dbReference>